<dbReference type="InterPro" id="IPR005302">
    <property type="entry name" value="MoCF_Sase_C"/>
</dbReference>
<dbReference type="SUPFAM" id="SSF141673">
    <property type="entry name" value="MOSC N-terminal domain-like"/>
    <property type="match status" value="1"/>
</dbReference>
<dbReference type="Pfam" id="PF03476">
    <property type="entry name" value="MOSC_N"/>
    <property type="match status" value="1"/>
</dbReference>
<dbReference type="OrthoDB" id="6479793at2759"/>
<dbReference type="Pfam" id="PF03473">
    <property type="entry name" value="MOSC"/>
    <property type="match status" value="1"/>
</dbReference>
<evidence type="ECO:0000259" key="1">
    <source>
        <dbReference type="PROSITE" id="PS51340"/>
    </source>
</evidence>
<dbReference type="Proteomes" id="UP000285301">
    <property type="component" value="Unassembled WGS sequence"/>
</dbReference>
<accession>A0A3S3NDZ9</accession>
<sequence>NVKRIIIHPIKSLPGIEVPSAFYSKAGVQYKGWSDRSFILVNERLSYDLMKMPSLALLKLFFHDDELWIESPNNGILKLNPNYDLKSAKIVEFEYFDAKLQTIDCGDEIATWFEKVLDKPGVRLLRHVPEFEYRNGVKLTKKGIVLLKEFPVVFQFYASCLIINDNSVSDLNKRIPSGETVSYRNFRPNILVESKPYSEENWSLVQIADVTMQFICLCQRCMTTTIDPDTAKRSPEPLKTLKEYRCPKNAKGFDRKPNFGSVFGVVNEGQISVGDRIYAKQKFFKMFA</sequence>
<evidence type="ECO:0000313" key="2">
    <source>
        <dbReference type="EMBL" id="RWS00772.1"/>
    </source>
</evidence>
<name>A0A3S3NDZ9_9ACAR</name>
<dbReference type="AlphaFoldDB" id="A0A3S3NDZ9"/>
<dbReference type="SUPFAM" id="SSF50800">
    <property type="entry name" value="PK beta-barrel domain-like"/>
    <property type="match status" value="1"/>
</dbReference>
<dbReference type="STRING" id="1965070.A0A3S3NDZ9"/>
<reference evidence="2 3" key="1">
    <citation type="journal article" date="2018" name="Gigascience">
        <title>Genomes of trombidid mites reveal novel predicted allergens and laterally-transferred genes associated with secondary metabolism.</title>
        <authorList>
            <person name="Dong X."/>
            <person name="Chaisiri K."/>
            <person name="Xia D."/>
            <person name="Armstrong S.D."/>
            <person name="Fang Y."/>
            <person name="Donnelly M.J."/>
            <person name="Kadowaki T."/>
            <person name="McGarry J.W."/>
            <person name="Darby A.C."/>
            <person name="Makepeace B.L."/>
        </authorList>
    </citation>
    <scope>NUCLEOTIDE SEQUENCE [LARGE SCALE GENOMIC DNA]</scope>
    <source>
        <strain evidence="2">UoL-WK</strain>
    </source>
</reference>
<dbReference type="GO" id="GO:0003824">
    <property type="term" value="F:catalytic activity"/>
    <property type="evidence" value="ECO:0007669"/>
    <property type="project" value="InterPro"/>
</dbReference>
<organism evidence="2 3">
    <name type="scientific">Dinothrombium tinctorium</name>
    <dbReference type="NCBI Taxonomy" id="1965070"/>
    <lineage>
        <taxon>Eukaryota</taxon>
        <taxon>Metazoa</taxon>
        <taxon>Ecdysozoa</taxon>
        <taxon>Arthropoda</taxon>
        <taxon>Chelicerata</taxon>
        <taxon>Arachnida</taxon>
        <taxon>Acari</taxon>
        <taxon>Acariformes</taxon>
        <taxon>Trombidiformes</taxon>
        <taxon>Prostigmata</taxon>
        <taxon>Anystina</taxon>
        <taxon>Parasitengona</taxon>
        <taxon>Trombidioidea</taxon>
        <taxon>Trombidiidae</taxon>
        <taxon>Dinothrombium</taxon>
    </lineage>
</organism>
<dbReference type="InterPro" id="IPR005303">
    <property type="entry name" value="MOCOS_middle"/>
</dbReference>
<dbReference type="PANTHER" id="PTHR14237">
    <property type="entry name" value="MOLYBDOPTERIN COFACTOR SULFURASE MOSC"/>
    <property type="match status" value="1"/>
</dbReference>
<feature type="domain" description="MOSC" evidence="1">
    <location>
        <begin position="123"/>
        <end position="280"/>
    </location>
</feature>
<proteinExistence type="predicted"/>
<feature type="non-terminal residue" evidence="2">
    <location>
        <position position="1"/>
    </location>
</feature>
<dbReference type="GO" id="GO:0030151">
    <property type="term" value="F:molybdenum ion binding"/>
    <property type="evidence" value="ECO:0007669"/>
    <property type="project" value="InterPro"/>
</dbReference>
<protein>
    <recommendedName>
        <fullName evidence="1">MOSC domain-containing protein</fullName>
    </recommendedName>
</protein>
<dbReference type="PROSITE" id="PS51340">
    <property type="entry name" value="MOSC"/>
    <property type="match status" value="1"/>
</dbReference>
<feature type="non-terminal residue" evidence="2">
    <location>
        <position position="288"/>
    </location>
</feature>
<dbReference type="InterPro" id="IPR011037">
    <property type="entry name" value="Pyrv_Knase-like_insert_dom_sf"/>
</dbReference>
<dbReference type="GO" id="GO:0030170">
    <property type="term" value="F:pyridoxal phosphate binding"/>
    <property type="evidence" value="ECO:0007669"/>
    <property type="project" value="InterPro"/>
</dbReference>
<dbReference type="EMBL" id="NCKU01010530">
    <property type="protein sequence ID" value="RWS00772.1"/>
    <property type="molecule type" value="Genomic_DNA"/>
</dbReference>
<comment type="caution">
    <text evidence="2">The sequence shown here is derived from an EMBL/GenBank/DDBJ whole genome shotgun (WGS) entry which is preliminary data.</text>
</comment>
<gene>
    <name evidence="2" type="ORF">B4U79_01557</name>
</gene>
<evidence type="ECO:0000313" key="3">
    <source>
        <dbReference type="Proteomes" id="UP000285301"/>
    </source>
</evidence>
<dbReference type="PANTHER" id="PTHR14237:SF19">
    <property type="entry name" value="MITOCHONDRIAL AMIDOXIME REDUCING COMPONENT 1"/>
    <property type="match status" value="1"/>
</dbReference>
<keyword evidence="3" id="KW-1185">Reference proteome</keyword>